<organism evidence="7 8">
    <name type="scientific">Monosiga brevicollis</name>
    <name type="common">Choanoflagellate</name>
    <dbReference type="NCBI Taxonomy" id="81824"/>
    <lineage>
        <taxon>Eukaryota</taxon>
        <taxon>Choanoflagellata</taxon>
        <taxon>Craspedida</taxon>
        <taxon>Salpingoecidae</taxon>
        <taxon>Monosiga</taxon>
    </lineage>
</organism>
<dbReference type="Pfam" id="PF14631">
    <property type="entry name" value="FancD2"/>
    <property type="match status" value="3"/>
</dbReference>
<keyword evidence="8" id="KW-1185">Reference proteome</keyword>
<sequence length="1409" mass="156659">MQRLLQPLDSNRSHTLLRLCLNARPLQLTVRGKILEKVADVMLTDDDSLQYSQGPVQGDLRAHAIPKRLLDQLCWLDTVAEPEELLTSLFEDVLPVAPTPLQKHILQLLPEIIDDSVADEAFKCSTKLVEGNPHLLSAALDLYSSLKCSRHVLDTFYAKILEELPSLPVAVMPALVAFLLSHADKDPSEVVAALREHVHFETLGGRENAQEALVVSTLSNELNINQPVAAAWIKQVRDTKSSTDIKVVDVVVLFILLQNRTHRKLAEKAVARCLKNGILTTKRLTDVLTVHAVVLETFFPTLLALAEWTLRAKARPLCEAGQQLYACMFSLFDAFCQQEQEPSGPCPCCRSFDRVLLRGIFEAIQTLSLSDVRKYFTILTTITVQQEDSDAIVNDETHILLRKLRASALAFGGTEDDAEELPDERLMKNLLQLLNLVPQKYESCLTSASELKPRPHDHSLWPWTHDIVLPSPVARLVVRSIRQDPATLSLFYDELVAAVLLQAFPRPMLERISMTFTDGFVSQFLVEKSVKLTSPIAGEDNLELSPQFGLSEEDEIAASFLEVLLQRQRADVLMPLFSQFKLMQSIHMILQGNLDQIDSINTCPIWMYNVHDVDFERMSNEYKDFYCHGILACVNWFRELLNAFAAFDTEHAVQRMRQMIQLEDLLERCLTIHSDFVPVAAHAEFQAELEGKRIVPNARRGGGGGGGGALPRRSSSAPTATDAEHGEASLDPGEPGTDIDGALNLLPTDMATGLPWEFKRFFMRELDLRAFTLLRAGSRDLLAEETPGVMLQPAEVLYLAVELEIKLRRALRARPLAFASNQSLAGYTFVLQQPADVIAGFAVGFTPTLCNLVEEAVSQLGQRQRAQLTGSLGAESLPEGEDPATPHGDPTHETTALQHNQCIVHVIKIFQHVLQWASAGAHKVHAQDFQLHLAVRVNQKEEMTEAEAACGAMDYLLGLCETVVYDDAFAGLLEVLQAMHAISAEHDEENIWARRIAQQGLRGLQRCWTKDPKRPVRPAHLATMLRTLLALTDDALETVDDLVCNTLLPLITDSMDSSATEPSAKRKKGLMVSEEYPTMCKTTFSTYLRECMTVLVDVVAKSDILHSTGQPVSAALSKMDHNTLEAVRHQLDRLTTANQTLSSCIRCIESAAGRNRSVLQVLYKSSRQYLELFVKHCTRILQRLCGHSKVEQDVALTAHVPPLRRVMDKLVFQTKMPVRQMSQDDAEDDDEEEEDEDDEEDGEGKAHDDDDDDGHGRRPGKARMSNVSASRGKRQGGRARGSGQAGKIKERQKAARGRSLVQDMADGSDGSEDEEDEMDEMDENPNNAMAEVGSDNSDAEVMDQSDEEDTVEGGENSEALAGPSSDEEQEEEEEDDDDDDDEDEDDEDDEDEGEGEDEDETLEVPDTNA</sequence>
<keyword evidence="3" id="KW-0832">Ubl conjugation</keyword>
<feature type="region of interest" description="Disordered" evidence="6">
    <location>
        <begin position="696"/>
        <end position="742"/>
    </location>
</feature>
<evidence type="ECO:0000256" key="6">
    <source>
        <dbReference type="SAM" id="MobiDB-lite"/>
    </source>
</evidence>
<proteinExistence type="inferred from homology"/>
<gene>
    <name evidence="7" type="ORF">MONBRDRAFT_24328</name>
</gene>
<dbReference type="EMBL" id="CH991547">
    <property type="protein sequence ID" value="EDQ90492.1"/>
    <property type="molecule type" value="Genomic_DNA"/>
</dbReference>
<dbReference type="GO" id="GO:0005634">
    <property type="term" value="C:nucleus"/>
    <property type="evidence" value="ECO:0000318"/>
    <property type="project" value="GO_Central"/>
</dbReference>
<comment type="subcellular location">
    <subcellularLocation>
        <location evidence="1">Nucleus</location>
    </subcellularLocation>
</comment>
<dbReference type="GO" id="GO:1990918">
    <property type="term" value="P:double-strand break repair involved in meiotic recombination"/>
    <property type="evidence" value="ECO:0000318"/>
    <property type="project" value="GO_Central"/>
</dbReference>
<dbReference type="RefSeq" id="XP_001744543.1">
    <property type="nucleotide sequence ID" value="XM_001744491.1"/>
</dbReference>
<dbReference type="GO" id="GO:0007129">
    <property type="term" value="P:homologous chromosome pairing at meiosis"/>
    <property type="evidence" value="ECO:0000318"/>
    <property type="project" value="GO_Central"/>
</dbReference>
<dbReference type="eggNOG" id="KOG4712">
    <property type="taxonomic scope" value="Eukaryota"/>
</dbReference>
<dbReference type="OMA" id="QCIRGNT"/>
<protein>
    <recommendedName>
        <fullName evidence="9">Fanconi anemia group D2 protein</fullName>
    </recommendedName>
</protein>
<dbReference type="KEGG" id="mbr:MONBRDRAFT_24328"/>
<dbReference type="STRING" id="81824.A9UW33"/>
<dbReference type="InterPro" id="IPR029448">
    <property type="entry name" value="FANCD2"/>
</dbReference>
<feature type="compositionally biased region" description="Acidic residues" evidence="6">
    <location>
        <begin position="1337"/>
        <end position="1352"/>
    </location>
</feature>
<dbReference type="FunCoup" id="A9UW33">
    <property type="interactions" value="1304"/>
</dbReference>
<evidence type="ECO:0000256" key="4">
    <source>
        <dbReference type="ARBA" id="ARBA00023242"/>
    </source>
</evidence>
<reference evidence="7 8" key="1">
    <citation type="journal article" date="2008" name="Nature">
        <title>The genome of the choanoflagellate Monosiga brevicollis and the origin of metazoans.</title>
        <authorList>
            <consortium name="JGI Sequencing"/>
            <person name="King N."/>
            <person name="Westbrook M.J."/>
            <person name="Young S.L."/>
            <person name="Kuo A."/>
            <person name="Abedin M."/>
            <person name="Chapman J."/>
            <person name="Fairclough S."/>
            <person name="Hellsten U."/>
            <person name="Isogai Y."/>
            <person name="Letunic I."/>
            <person name="Marr M."/>
            <person name="Pincus D."/>
            <person name="Putnam N."/>
            <person name="Rokas A."/>
            <person name="Wright K.J."/>
            <person name="Zuzow R."/>
            <person name="Dirks W."/>
            <person name="Good M."/>
            <person name="Goodstein D."/>
            <person name="Lemons D."/>
            <person name="Li W."/>
            <person name="Lyons J.B."/>
            <person name="Morris A."/>
            <person name="Nichols S."/>
            <person name="Richter D.J."/>
            <person name="Salamov A."/>
            <person name="Bork P."/>
            <person name="Lim W.A."/>
            <person name="Manning G."/>
            <person name="Miller W.T."/>
            <person name="McGinnis W."/>
            <person name="Shapiro H."/>
            <person name="Tjian R."/>
            <person name="Grigoriev I.V."/>
            <person name="Rokhsar D."/>
        </authorList>
    </citation>
    <scope>NUCLEOTIDE SEQUENCE [LARGE SCALE GENOMIC DNA]</scope>
    <source>
        <strain evidence="8">MX1 / ATCC 50154</strain>
    </source>
</reference>
<evidence type="ECO:0008006" key="9">
    <source>
        <dbReference type="Google" id="ProtNLM"/>
    </source>
</evidence>
<dbReference type="Proteomes" id="UP000001357">
    <property type="component" value="Unassembled WGS sequence"/>
</dbReference>
<name>A9UW33_MONBE</name>
<evidence type="ECO:0000256" key="1">
    <source>
        <dbReference type="ARBA" id="ARBA00004123"/>
    </source>
</evidence>
<evidence type="ECO:0000313" key="7">
    <source>
        <dbReference type="EMBL" id="EDQ90492.1"/>
    </source>
</evidence>
<dbReference type="PANTHER" id="PTHR32086">
    <property type="entry name" value="FANCONI ANEMIA GROUP D2 PROTEIN"/>
    <property type="match status" value="1"/>
</dbReference>
<keyword evidence="4" id="KW-0539">Nucleus</keyword>
<dbReference type="GO" id="GO:0031573">
    <property type="term" value="P:mitotic intra-S DNA damage checkpoint signaling"/>
    <property type="evidence" value="ECO:0000318"/>
    <property type="project" value="GO_Central"/>
</dbReference>
<comment type="similarity">
    <text evidence="5">Belongs to the Fanconi anemia protein FANCD2 family.</text>
</comment>
<evidence type="ECO:0000256" key="2">
    <source>
        <dbReference type="ARBA" id="ARBA00022499"/>
    </source>
</evidence>
<dbReference type="InParanoid" id="A9UW33"/>
<evidence type="ECO:0000256" key="3">
    <source>
        <dbReference type="ARBA" id="ARBA00022843"/>
    </source>
</evidence>
<feature type="compositionally biased region" description="Acidic residues" evidence="6">
    <location>
        <begin position="1365"/>
        <end position="1403"/>
    </location>
</feature>
<keyword evidence="2" id="KW-1017">Isopeptide bond</keyword>
<dbReference type="GO" id="GO:0000793">
    <property type="term" value="C:condensed chromosome"/>
    <property type="evidence" value="ECO:0000318"/>
    <property type="project" value="GO_Central"/>
</dbReference>
<feature type="region of interest" description="Disordered" evidence="6">
    <location>
        <begin position="873"/>
        <end position="893"/>
    </location>
</feature>
<dbReference type="GeneID" id="5889864"/>
<feature type="compositionally biased region" description="Acidic residues" evidence="6">
    <location>
        <begin position="1309"/>
        <end position="1323"/>
    </location>
</feature>
<evidence type="ECO:0000256" key="5">
    <source>
        <dbReference type="ARBA" id="ARBA00093456"/>
    </source>
</evidence>
<feature type="region of interest" description="Disordered" evidence="6">
    <location>
        <begin position="1215"/>
        <end position="1409"/>
    </location>
</feature>
<dbReference type="PANTHER" id="PTHR32086:SF0">
    <property type="entry name" value="FANCONI ANEMIA GROUP D2 PROTEIN"/>
    <property type="match status" value="1"/>
</dbReference>
<evidence type="ECO:0000313" key="8">
    <source>
        <dbReference type="Proteomes" id="UP000001357"/>
    </source>
</evidence>
<feature type="compositionally biased region" description="Acidic residues" evidence="6">
    <location>
        <begin position="1224"/>
        <end position="1242"/>
    </location>
</feature>
<dbReference type="GO" id="GO:0036297">
    <property type="term" value="P:interstrand cross-link repair"/>
    <property type="evidence" value="ECO:0000318"/>
    <property type="project" value="GO_Central"/>
</dbReference>
<accession>A9UW33</accession>
<dbReference type="GO" id="GO:0070182">
    <property type="term" value="F:DNA polymerase binding"/>
    <property type="evidence" value="ECO:0000318"/>
    <property type="project" value="GO_Central"/>
</dbReference>
<feature type="compositionally biased region" description="Gly residues" evidence="6">
    <location>
        <begin position="700"/>
        <end position="709"/>
    </location>
</feature>